<dbReference type="RefSeq" id="WP_093013834.1">
    <property type="nucleotide sequence ID" value="NZ_FOXV01000011.1"/>
</dbReference>
<dbReference type="PANTHER" id="PTHR28152:SF1">
    <property type="entry name" value="HYDROXYACYL-THIOESTER DEHYDRATASE TYPE 2, MITOCHONDRIAL"/>
    <property type="match status" value="1"/>
</dbReference>
<dbReference type="STRING" id="93684.SAMN05421853_11144"/>
<proteinExistence type="predicted"/>
<feature type="domain" description="FAS1-like dehydratase" evidence="2">
    <location>
        <begin position="50"/>
        <end position="135"/>
    </location>
</feature>
<dbReference type="PANTHER" id="PTHR28152">
    <property type="entry name" value="HYDROXYACYL-THIOESTER DEHYDRATASE TYPE 2, MITOCHONDRIAL"/>
    <property type="match status" value="1"/>
</dbReference>
<name>A0A1I5ZPK5_9RHOB</name>
<sequence>MTTLADLDIPHLESWIGREEVAQDIVTPGLAERFAATFGDWVLSEGDAVPPGLHWCLAPPAVPEGGLGPDGHPKRGGFLPPVSFPNRMWAGGEVTFHAPIRVGDEVTRTSRIESLKTKEGRSGPLVFVSVRHVLTVGTTRVIEERQDIVYRPDARSDTPKGAGGEGTPGQDDFVAGPVTLFRYSAMSFNGHRIHYDHPYVTETEGYAGLVVHGPIQATLLINAAARDLGTEGLSVAYRGLAPLISGQPARIHKDEGRYWLEKRDGTATFEARASRDS</sequence>
<dbReference type="InterPro" id="IPR029069">
    <property type="entry name" value="HotDog_dom_sf"/>
</dbReference>
<dbReference type="AlphaFoldDB" id="A0A1I5ZPK5"/>
<dbReference type="SUPFAM" id="SSF54637">
    <property type="entry name" value="Thioesterase/thiol ester dehydrase-isomerase"/>
    <property type="match status" value="2"/>
</dbReference>
<dbReference type="GO" id="GO:0019171">
    <property type="term" value="F:(3R)-hydroxyacyl-[acyl-carrier-protein] dehydratase activity"/>
    <property type="evidence" value="ECO:0007669"/>
    <property type="project" value="TreeGrafter"/>
</dbReference>
<dbReference type="Gene3D" id="3.10.129.10">
    <property type="entry name" value="Hotdog Thioesterase"/>
    <property type="match status" value="2"/>
</dbReference>
<gene>
    <name evidence="3" type="ORF">SAMN05421853_11144</name>
</gene>
<evidence type="ECO:0000313" key="4">
    <source>
        <dbReference type="Proteomes" id="UP000243106"/>
    </source>
</evidence>
<evidence type="ECO:0000313" key="3">
    <source>
        <dbReference type="EMBL" id="SFQ58107.1"/>
    </source>
</evidence>
<dbReference type="EMBL" id="FOXV01000011">
    <property type="protein sequence ID" value="SFQ58107.1"/>
    <property type="molecule type" value="Genomic_DNA"/>
</dbReference>
<dbReference type="Proteomes" id="UP000243106">
    <property type="component" value="Unassembled WGS sequence"/>
</dbReference>
<protein>
    <submittedName>
        <fullName evidence="3">3-methylfumaryl-CoA hydratase</fullName>
    </submittedName>
</protein>
<keyword evidence="4" id="KW-1185">Reference proteome</keyword>
<dbReference type="Pfam" id="PF13452">
    <property type="entry name" value="FAS1_DH_region"/>
    <property type="match status" value="1"/>
</dbReference>
<feature type="region of interest" description="Disordered" evidence="1">
    <location>
        <begin position="151"/>
        <end position="171"/>
    </location>
</feature>
<evidence type="ECO:0000259" key="2">
    <source>
        <dbReference type="Pfam" id="PF13452"/>
    </source>
</evidence>
<accession>A0A1I5ZPK5</accession>
<reference evidence="4" key="1">
    <citation type="submission" date="2016-10" db="EMBL/GenBank/DDBJ databases">
        <authorList>
            <person name="Varghese N."/>
            <person name="Submissions S."/>
        </authorList>
    </citation>
    <scope>NUCLEOTIDE SEQUENCE [LARGE SCALE GENOMIC DNA]</scope>
    <source>
        <strain evidence="4">JCM 10271</strain>
    </source>
</reference>
<evidence type="ECO:0000256" key="1">
    <source>
        <dbReference type="SAM" id="MobiDB-lite"/>
    </source>
</evidence>
<organism evidence="3 4">
    <name type="scientific">Roseivivax halotolerans</name>
    <dbReference type="NCBI Taxonomy" id="93684"/>
    <lineage>
        <taxon>Bacteria</taxon>
        <taxon>Pseudomonadati</taxon>
        <taxon>Pseudomonadota</taxon>
        <taxon>Alphaproteobacteria</taxon>
        <taxon>Rhodobacterales</taxon>
        <taxon>Roseobacteraceae</taxon>
        <taxon>Roseivivax</taxon>
    </lineage>
</organism>
<dbReference type="InterPro" id="IPR039569">
    <property type="entry name" value="FAS1-like_DH_region"/>
</dbReference>
<dbReference type="InterPro" id="IPR052741">
    <property type="entry name" value="Mitochondrial_HTD2"/>
</dbReference>